<sequence>MLHQSLGSIPQKKSVTLDHKPPPYPTSKCTRRALFGEAIDIQSLCNSKVMLGSVGLEDIKISYIGGLQMMFIFKSTLEARNFQTQRESVWKKYFHSLSIWDGEDIPYQRIAGLKIKGVPFILRDTCTFDKIGEVFGRTIMSSEFTWDDDDNSHACCYVLTNLGNRIEEEIVINWRNTSYPVWVNEEMNSWSPLFVEYNQTKEAGDETNNGDEAYSASSKNESSDKLDLQDVGYIPGNNSGNQEQTYGSKGEAQGSLNRAATSHPNSCVGNLHDWGTSSKKVCDRGKADDPRAMQGGTIIINLNCEDSNKSPSSDVGLANNIGLVALDRLSPLNLSTGHEDTRQDSQNEDSREDSQNGESSHDEVPDLNFPITYPPLDNGRLKRRTKKRKTKSTRQKKAGKRKKPRELRSIRMGKAKLYVNVAKFSSENEGLPSGSFGGVGRLLRPLKPLFQPNPNSHHQPYVKGKSYLDALKNKDFPLQSSKSITVDPATSAFSPQHGKALVGTTSNFEMLRTFHIRAKDVGYPNLSIQYLGGFFILIEFEKIEEAMRFKENKQVDDSPRDSNIQAHVIGEGNASCGESSHANPDCIVMTGSHPQGSPIPTMPRPKKRARPGDDPFGLNKLLGLSPVSEPPLFNFSFPPSVLSPPAPNSLKPSLDLNLSAFGGSLSSASSTPMEIGTPHADSVVITPYHNPDLAMDNEVLETVNVGVGLGLTGILGYQSQIREAILDEGNQLVYQ</sequence>
<protein>
    <submittedName>
        <fullName evidence="1">Uncharacterized protein</fullName>
    </submittedName>
</protein>
<name>A0ACB9HET2_9ASTR</name>
<proteinExistence type="predicted"/>
<evidence type="ECO:0000313" key="2">
    <source>
        <dbReference type="Proteomes" id="UP001056120"/>
    </source>
</evidence>
<evidence type="ECO:0000313" key="1">
    <source>
        <dbReference type="EMBL" id="KAI3794408.1"/>
    </source>
</evidence>
<reference evidence="1 2" key="2">
    <citation type="journal article" date="2022" name="Mol. Ecol. Resour.">
        <title>The genomes of chicory, endive, great burdock and yacon provide insights into Asteraceae paleo-polyploidization history and plant inulin production.</title>
        <authorList>
            <person name="Fan W."/>
            <person name="Wang S."/>
            <person name="Wang H."/>
            <person name="Wang A."/>
            <person name="Jiang F."/>
            <person name="Liu H."/>
            <person name="Zhao H."/>
            <person name="Xu D."/>
            <person name="Zhang Y."/>
        </authorList>
    </citation>
    <scope>NUCLEOTIDE SEQUENCE [LARGE SCALE GENOMIC DNA]</scope>
    <source>
        <strain evidence="2">cv. Yunnan</strain>
        <tissue evidence="1">Leaves</tissue>
    </source>
</reference>
<dbReference type="EMBL" id="CM042029">
    <property type="protein sequence ID" value="KAI3794408.1"/>
    <property type="molecule type" value="Genomic_DNA"/>
</dbReference>
<dbReference type="Proteomes" id="UP001056120">
    <property type="component" value="Linkage Group LG12"/>
</dbReference>
<gene>
    <name evidence="1" type="ORF">L1987_37039</name>
</gene>
<organism evidence="1 2">
    <name type="scientific">Smallanthus sonchifolius</name>
    <dbReference type="NCBI Taxonomy" id="185202"/>
    <lineage>
        <taxon>Eukaryota</taxon>
        <taxon>Viridiplantae</taxon>
        <taxon>Streptophyta</taxon>
        <taxon>Embryophyta</taxon>
        <taxon>Tracheophyta</taxon>
        <taxon>Spermatophyta</taxon>
        <taxon>Magnoliopsida</taxon>
        <taxon>eudicotyledons</taxon>
        <taxon>Gunneridae</taxon>
        <taxon>Pentapetalae</taxon>
        <taxon>asterids</taxon>
        <taxon>campanulids</taxon>
        <taxon>Asterales</taxon>
        <taxon>Asteraceae</taxon>
        <taxon>Asteroideae</taxon>
        <taxon>Heliantheae alliance</taxon>
        <taxon>Millerieae</taxon>
        <taxon>Smallanthus</taxon>
    </lineage>
</organism>
<keyword evidence="2" id="KW-1185">Reference proteome</keyword>
<accession>A0ACB9HET2</accession>
<reference evidence="2" key="1">
    <citation type="journal article" date="2022" name="Mol. Ecol. Resour.">
        <title>The genomes of chicory, endive, great burdock and yacon provide insights into Asteraceae palaeo-polyploidization history and plant inulin production.</title>
        <authorList>
            <person name="Fan W."/>
            <person name="Wang S."/>
            <person name="Wang H."/>
            <person name="Wang A."/>
            <person name="Jiang F."/>
            <person name="Liu H."/>
            <person name="Zhao H."/>
            <person name="Xu D."/>
            <person name="Zhang Y."/>
        </authorList>
    </citation>
    <scope>NUCLEOTIDE SEQUENCE [LARGE SCALE GENOMIC DNA]</scope>
    <source>
        <strain evidence="2">cv. Yunnan</strain>
    </source>
</reference>
<comment type="caution">
    <text evidence="1">The sequence shown here is derived from an EMBL/GenBank/DDBJ whole genome shotgun (WGS) entry which is preliminary data.</text>
</comment>